<keyword evidence="1" id="KW-0812">Transmembrane</keyword>
<keyword evidence="1" id="KW-1133">Transmembrane helix</keyword>
<evidence type="ECO:0000313" key="2">
    <source>
        <dbReference type="EMBL" id="MFD2415363.1"/>
    </source>
</evidence>
<dbReference type="Proteomes" id="UP001597417">
    <property type="component" value="Unassembled WGS sequence"/>
</dbReference>
<feature type="transmembrane region" description="Helical" evidence="1">
    <location>
        <begin position="214"/>
        <end position="233"/>
    </location>
</feature>
<organism evidence="2 3">
    <name type="scientific">Amycolatopsis pigmentata</name>
    <dbReference type="NCBI Taxonomy" id="450801"/>
    <lineage>
        <taxon>Bacteria</taxon>
        <taxon>Bacillati</taxon>
        <taxon>Actinomycetota</taxon>
        <taxon>Actinomycetes</taxon>
        <taxon>Pseudonocardiales</taxon>
        <taxon>Pseudonocardiaceae</taxon>
        <taxon>Amycolatopsis</taxon>
    </lineage>
</organism>
<keyword evidence="3" id="KW-1185">Reference proteome</keyword>
<reference evidence="3" key="1">
    <citation type="journal article" date="2019" name="Int. J. Syst. Evol. Microbiol.">
        <title>The Global Catalogue of Microorganisms (GCM) 10K type strain sequencing project: providing services to taxonomists for standard genome sequencing and annotation.</title>
        <authorList>
            <consortium name="The Broad Institute Genomics Platform"/>
            <consortium name="The Broad Institute Genome Sequencing Center for Infectious Disease"/>
            <person name="Wu L."/>
            <person name="Ma J."/>
        </authorList>
    </citation>
    <scope>NUCLEOTIDE SEQUENCE [LARGE SCALE GENOMIC DNA]</scope>
    <source>
        <strain evidence="3">CGMCC 4.7645</strain>
    </source>
</reference>
<comment type="caution">
    <text evidence="2">The sequence shown here is derived from an EMBL/GenBank/DDBJ whole genome shotgun (WGS) entry which is preliminary data.</text>
</comment>
<feature type="transmembrane region" description="Helical" evidence="1">
    <location>
        <begin position="47"/>
        <end position="63"/>
    </location>
</feature>
<evidence type="ECO:0008006" key="4">
    <source>
        <dbReference type="Google" id="ProtNLM"/>
    </source>
</evidence>
<evidence type="ECO:0000256" key="1">
    <source>
        <dbReference type="SAM" id="Phobius"/>
    </source>
</evidence>
<dbReference type="EMBL" id="JBHUKR010000004">
    <property type="protein sequence ID" value="MFD2415363.1"/>
    <property type="molecule type" value="Genomic_DNA"/>
</dbReference>
<keyword evidence="1" id="KW-0472">Membrane</keyword>
<evidence type="ECO:0000313" key="3">
    <source>
        <dbReference type="Proteomes" id="UP001597417"/>
    </source>
</evidence>
<feature type="transmembrane region" description="Helical" evidence="1">
    <location>
        <begin position="253"/>
        <end position="273"/>
    </location>
</feature>
<proteinExistence type="predicted"/>
<protein>
    <recommendedName>
        <fullName evidence="4">PH domain-containing protein</fullName>
    </recommendedName>
</protein>
<accession>A0ABW5FK44</accession>
<dbReference type="RefSeq" id="WP_378261094.1">
    <property type="nucleotide sequence ID" value="NZ_JBHUKR010000004.1"/>
</dbReference>
<name>A0ABW5FK44_9PSEU</name>
<sequence length="372" mass="40309">MSAGIDAGAVPSREEIVVYEPREDVPAGEDPWIGPLVRAASRRRRSLALWSLPLVVVCVYVLVEGRAWAGVALPAVLALFFALRFSSGVYGWYMSSPRSRERLLATPLRKIDLGEGDLRATKRAMYARLADGQWFRFRPSSVYVPLLARRRYVWVLGPDSAGRVIVFLPGMVQAVARRVEKTPPAGAESVVEVAARTVVPKDDPVVQTAARFNVLYVLASVVPSVLVAGWFAVSYVPWLLGPDRRIDTLPGIVSVYGVLLAVFLLWTSFVMIFRLRRLAGAARAVVWTPLRITVDSAPRRGVAFPSLTGRCTLPDDTLRSVELRRVSANIGAAIEASGVLWVAGTPRGGGNAVGVPGHPFLGVAKLGPAKKP</sequence>
<feature type="transmembrane region" description="Helical" evidence="1">
    <location>
        <begin position="69"/>
        <end position="93"/>
    </location>
</feature>
<gene>
    <name evidence="2" type="ORF">ACFSXZ_03375</name>
</gene>